<dbReference type="GO" id="GO:0036397">
    <property type="term" value="F:formate dehydrogenase (quinone) activity"/>
    <property type="evidence" value="ECO:0007669"/>
    <property type="project" value="TreeGrafter"/>
</dbReference>
<keyword evidence="5 6" id="KW-0472">Membrane</keyword>
<sequence>MKWMTRFNLQEQILHWVVVFLFLILLTTGLCLYVDWMRSQLGSIRYFVRTIHHYAGLSLMIIPLLFIAVWHKSLAAFLREMTHWRQVELDWLKGKTKQAHKFNGGQKLNFLLVTIWMIGLASTGFFIWQQQFISNETREFLYSWHRLLFYLLTIQVSGHVFLATLYKPTRHALFGIICGKVKRSWASKHHSLWLKEGRKEDANADFNRGR</sequence>
<dbReference type="GO" id="GO:0009055">
    <property type="term" value="F:electron transfer activity"/>
    <property type="evidence" value="ECO:0007669"/>
    <property type="project" value="InterPro"/>
</dbReference>
<feature type="transmembrane region" description="Helical" evidence="6">
    <location>
        <begin position="148"/>
        <end position="166"/>
    </location>
</feature>
<keyword evidence="9" id="KW-1185">Reference proteome</keyword>
<dbReference type="GO" id="GO:0022904">
    <property type="term" value="P:respiratory electron transport chain"/>
    <property type="evidence" value="ECO:0007669"/>
    <property type="project" value="InterPro"/>
</dbReference>
<dbReference type="InterPro" id="IPR051817">
    <property type="entry name" value="FDH_cytochrome_b556_subunit"/>
</dbReference>
<accession>A0A7W1WRA3</accession>
<evidence type="ECO:0000256" key="4">
    <source>
        <dbReference type="ARBA" id="ARBA00022989"/>
    </source>
</evidence>
<dbReference type="RefSeq" id="WP_181751868.1">
    <property type="nucleotide sequence ID" value="NZ_JACEIQ010000008.1"/>
</dbReference>
<evidence type="ECO:0000259" key="7">
    <source>
        <dbReference type="Pfam" id="PF01292"/>
    </source>
</evidence>
<reference evidence="8 9" key="1">
    <citation type="submission" date="2020-07" db="EMBL/GenBank/DDBJ databases">
        <authorList>
            <person name="Feng H."/>
        </authorList>
    </citation>
    <scope>NUCLEOTIDE SEQUENCE [LARGE SCALE GENOMIC DNA]</scope>
    <source>
        <strain evidence="9">s-10</strain>
    </source>
</reference>
<proteinExistence type="predicted"/>
<gene>
    <name evidence="8" type="ORF">H1191_09975</name>
</gene>
<protein>
    <submittedName>
        <fullName evidence="8">Cytochrome b/b6 domain-containing protein</fullName>
    </submittedName>
</protein>
<keyword evidence="4 6" id="KW-1133">Transmembrane helix</keyword>
<evidence type="ECO:0000256" key="2">
    <source>
        <dbReference type="ARBA" id="ARBA00022475"/>
    </source>
</evidence>
<evidence type="ECO:0000313" key="8">
    <source>
        <dbReference type="EMBL" id="MBA4494633.1"/>
    </source>
</evidence>
<dbReference type="Pfam" id="PF01292">
    <property type="entry name" value="Ni_hydr_CYTB"/>
    <property type="match status" value="1"/>
</dbReference>
<dbReference type="PANTHER" id="PTHR30074:SF6">
    <property type="entry name" value="FORMATE DEHYDROGENASE GAMMA SUBUNIT"/>
    <property type="match status" value="1"/>
</dbReference>
<dbReference type="PANTHER" id="PTHR30074">
    <property type="entry name" value="FORMATE DEHYDROGENASE, NITRATE-INDUCIBLE, CYTOCHROME B556 FDN SUBUNIT"/>
    <property type="match status" value="1"/>
</dbReference>
<feature type="transmembrane region" description="Helical" evidence="6">
    <location>
        <begin position="51"/>
        <end position="71"/>
    </location>
</feature>
<comment type="subcellular location">
    <subcellularLocation>
        <location evidence="1">Cell membrane</location>
        <topology evidence="1">Multi-pass membrane protein</topology>
    </subcellularLocation>
</comment>
<dbReference type="Proteomes" id="UP000535491">
    <property type="component" value="Unassembled WGS sequence"/>
</dbReference>
<name>A0A7W1WRA3_9BACL</name>
<dbReference type="Gene3D" id="1.20.950.20">
    <property type="entry name" value="Transmembrane di-heme cytochromes, Chain C"/>
    <property type="match status" value="1"/>
</dbReference>
<dbReference type="InterPro" id="IPR011577">
    <property type="entry name" value="Cyt_b561_bac/Ni-Hgenase"/>
</dbReference>
<feature type="transmembrane region" description="Helical" evidence="6">
    <location>
        <begin position="12"/>
        <end position="36"/>
    </location>
</feature>
<keyword evidence="2" id="KW-1003">Cell membrane</keyword>
<dbReference type="EMBL" id="JACEIQ010000008">
    <property type="protein sequence ID" value="MBA4494633.1"/>
    <property type="molecule type" value="Genomic_DNA"/>
</dbReference>
<dbReference type="GO" id="GO:0015944">
    <property type="term" value="P:formate oxidation"/>
    <property type="evidence" value="ECO:0007669"/>
    <property type="project" value="TreeGrafter"/>
</dbReference>
<evidence type="ECO:0000256" key="1">
    <source>
        <dbReference type="ARBA" id="ARBA00004651"/>
    </source>
</evidence>
<dbReference type="GO" id="GO:0005886">
    <property type="term" value="C:plasma membrane"/>
    <property type="evidence" value="ECO:0007669"/>
    <property type="project" value="UniProtKB-SubCell"/>
</dbReference>
<dbReference type="AlphaFoldDB" id="A0A7W1WRA3"/>
<dbReference type="GO" id="GO:0009061">
    <property type="term" value="P:anaerobic respiration"/>
    <property type="evidence" value="ECO:0007669"/>
    <property type="project" value="TreeGrafter"/>
</dbReference>
<evidence type="ECO:0000313" key="9">
    <source>
        <dbReference type="Proteomes" id="UP000535491"/>
    </source>
</evidence>
<feature type="domain" description="Cytochrome b561 bacterial/Ni-hydrogenase" evidence="7">
    <location>
        <begin position="6"/>
        <end position="171"/>
    </location>
</feature>
<keyword evidence="3 6" id="KW-0812">Transmembrane</keyword>
<dbReference type="SUPFAM" id="SSF81342">
    <property type="entry name" value="Transmembrane di-heme cytochromes"/>
    <property type="match status" value="1"/>
</dbReference>
<evidence type="ECO:0000256" key="5">
    <source>
        <dbReference type="ARBA" id="ARBA00023136"/>
    </source>
</evidence>
<evidence type="ECO:0000256" key="6">
    <source>
        <dbReference type="SAM" id="Phobius"/>
    </source>
</evidence>
<organism evidence="8 9">
    <name type="scientific">Paenactinomyces guangxiensis</name>
    <dbReference type="NCBI Taxonomy" id="1490290"/>
    <lineage>
        <taxon>Bacteria</taxon>
        <taxon>Bacillati</taxon>
        <taxon>Bacillota</taxon>
        <taxon>Bacilli</taxon>
        <taxon>Bacillales</taxon>
        <taxon>Thermoactinomycetaceae</taxon>
        <taxon>Paenactinomyces</taxon>
    </lineage>
</organism>
<dbReference type="InterPro" id="IPR016174">
    <property type="entry name" value="Di-haem_cyt_TM"/>
</dbReference>
<evidence type="ECO:0000256" key="3">
    <source>
        <dbReference type="ARBA" id="ARBA00022692"/>
    </source>
</evidence>
<comment type="caution">
    <text evidence="8">The sequence shown here is derived from an EMBL/GenBank/DDBJ whole genome shotgun (WGS) entry which is preliminary data.</text>
</comment>
<feature type="transmembrane region" description="Helical" evidence="6">
    <location>
        <begin position="108"/>
        <end position="128"/>
    </location>
</feature>
<dbReference type="GO" id="GO:0009326">
    <property type="term" value="C:formate dehydrogenase complex"/>
    <property type="evidence" value="ECO:0007669"/>
    <property type="project" value="TreeGrafter"/>
</dbReference>